<name>A0A495XIJ2_9PSEU</name>
<proteinExistence type="predicted"/>
<sequence length="45" mass="5046">MQSVRVEEERAKLGQLLSVMPIAQARDMLMGLLEQNPPRPRAVGE</sequence>
<comment type="caution">
    <text evidence="1">The sequence shown here is derived from an EMBL/GenBank/DDBJ whole genome shotgun (WGS) entry which is preliminary data.</text>
</comment>
<evidence type="ECO:0000313" key="2">
    <source>
        <dbReference type="Proteomes" id="UP000272729"/>
    </source>
</evidence>
<organism evidence="1 2">
    <name type="scientific">Saccharothrix variisporea</name>
    <dbReference type="NCBI Taxonomy" id="543527"/>
    <lineage>
        <taxon>Bacteria</taxon>
        <taxon>Bacillati</taxon>
        <taxon>Actinomycetota</taxon>
        <taxon>Actinomycetes</taxon>
        <taxon>Pseudonocardiales</taxon>
        <taxon>Pseudonocardiaceae</taxon>
        <taxon>Saccharothrix</taxon>
    </lineage>
</organism>
<evidence type="ECO:0000313" key="1">
    <source>
        <dbReference type="EMBL" id="RKT72946.1"/>
    </source>
</evidence>
<dbReference type="EMBL" id="RBXR01000001">
    <property type="protein sequence ID" value="RKT72946.1"/>
    <property type="molecule type" value="Genomic_DNA"/>
</dbReference>
<accession>A0A495XIJ2</accession>
<protein>
    <submittedName>
        <fullName evidence="1">Uncharacterized protein</fullName>
    </submittedName>
</protein>
<gene>
    <name evidence="1" type="ORF">DFJ66_6272</name>
</gene>
<reference evidence="1 2" key="1">
    <citation type="submission" date="2018-10" db="EMBL/GenBank/DDBJ databases">
        <title>Sequencing the genomes of 1000 actinobacteria strains.</title>
        <authorList>
            <person name="Klenk H.-P."/>
        </authorList>
    </citation>
    <scope>NUCLEOTIDE SEQUENCE [LARGE SCALE GENOMIC DNA]</scope>
    <source>
        <strain evidence="1 2">DSM 43911</strain>
    </source>
</reference>
<keyword evidence="2" id="KW-1185">Reference proteome</keyword>
<dbReference type="Proteomes" id="UP000272729">
    <property type="component" value="Unassembled WGS sequence"/>
</dbReference>
<dbReference type="AlphaFoldDB" id="A0A495XIJ2"/>